<feature type="signal peptide" evidence="1">
    <location>
        <begin position="1"/>
        <end position="18"/>
    </location>
</feature>
<evidence type="ECO:0000256" key="1">
    <source>
        <dbReference type="SAM" id="SignalP"/>
    </source>
</evidence>
<dbReference type="EMBL" id="GBRH01210453">
    <property type="protein sequence ID" value="JAD87442.1"/>
    <property type="molecule type" value="Transcribed_RNA"/>
</dbReference>
<proteinExistence type="predicted"/>
<keyword evidence="1" id="KW-0732">Signal</keyword>
<evidence type="ECO:0008006" key="3">
    <source>
        <dbReference type="Google" id="ProtNLM"/>
    </source>
</evidence>
<accession>A0A0A9DUK0</accession>
<reference evidence="2" key="2">
    <citation type="journal article" date="2015" name="Data Brief">
        <title>Shoot transcriptome of the giant reed, Arundo donax.</title>
        <authorList>
            <person name="Barrero R.A."/>
            <person name="Guerrero F.D."/>
            <person name="Moolhuijzen P."/>
            <person name="Goolsby J.A."/>
            <person name="Tidwell J."/>
            <person name="Bellgard S.E."/>
            <person name="Bellgard M.I."/>
        </authorList>
    </citation>
    <scope>NUCLEOTIDE SEQUENCE</scope>
    <source>
        <tissue evidence="2">Shoot tissue taken approximately 20 cm above the soil surface</tissue>
    </source>
</reference>
<feature type="chain" id="PRO_5002045120" description="Secreted protein" evidence="1">
    <location>
        <begin position="19"/>
        <end position="56"/>
    </location>
</feature>
<reference evidence="2" key="1">
    <citation type="submission" date="2014-09" db="EMBL/GenBank/DDBJ databases">
        <authorList>
            <person name="Magalhaes I.L.F."/>
            <person name="Oliveira U."/>
            <person name="Santos F.R."/>
            <person name="Vidigal T.H.D.A."/>
            <person name="Brescovit A.D."/>
            <person name="Santos A.J."/>
        </authorList>
    </citation>
    <scope>NUCLEOTIDE SEQUENCE</scope>
    <source>
        <tissue evidence="2">Shoot tissue taken approximately 20 cm above the soil surface</tissue>
    </source>
</reference>
<organism evidence="2">
    <name type="scientific">Arundo donax</name>
    <name type="common">Giant reed</name>
    <name type="synonym">Donax arundinaceus</name>
    <dbReference type="NCBI Taxonomy" id="35708"/>
    <lineage>
        <taxon>Eukaryota</taxon>
        <taxon>Viridiplantae</taxon>
        <taxon>Streptophyta</taxon>
        <taxon>Embryophyta</taxon>
        <taxon>Tracheophyta</taxon>
        <taxon>Spermatophyta</taxon>
        <taxon>Magnoliopsida</taxon>
        <taxon>Liliopsida</taxon>
        <taxon>Poales</taxon>
        <taxon>Poaceae</taxon>
        <taxon>PACMAD clade</taxon>
        <taxon>Arundinoideae</taxon>
        <taxon>Arundineae</taxon>
        <taxon>Arundo</taxon>
    </lineage>
</organism>
<name>A0A0A9DUK0_ARUDO</name>
<sequence>MMLLLCLCLRRLLPLLFISCPPSKKTQTISFNTSLQQHYRIYSEEHARTKFNILRD</sequence>
<protein>
    <recommendedName>
        <fullName evidence="3">Secreted protein</fullName>
    </recommendedName>
</protein>
<evidence type="ECO:0000313" key="2">
    <source>
        <dbReference type="EMBL" id="JAD87442.1"/>
    </source>
</evidence>
<dbReference type="AlphaFoldDB" id="A0A0A9DUK0"/>